<organism evidence="1">
    <name type="scientific">Rhizophora mucronata</name>
    <name type="common">Asiatic mangrove</name>
    <dbReference type="NCBI Taxonomy" id="61149"/>
    <lineage>
        <taxon>Eukaryota</taxon>
        <taxon>Viridiplantae</taxon>
        <taxon>Streptophyta</taxon>
        <taxon>Embryophyta</taxon>
        <taxon>Tracheophyta</taxon>
        <taxon>Spermatophyta</taxon>
        <taxon>Magnoliopsida</taxon>
        <taxon>eudicotyledons</taxon>
        <taxon>Gunneridae</taxon>
        <taxon>Pentapetalae</taxon>
        <taxon>rosids</taxon>
        <taxon>fabids</taxon>
        <taxon>Malpighiales</taxon>
        <taxon>Rhizophoraceae</taxon>
        <taxon>Rhizophora</taxon>
    </lineage>
</organism>
<proteinExistence type="predicted"/>
<accession>A0A2P2KS81</accession>
<sequence length="105" mass="11830">MVLASSNAPTTLSLLTFNVLSGPAFSQSVARLRNVGPFHCMPATLELNWMKLSPQRIKLHYSDFDPQRPQRWGRSAQPSIKQPIFLIFLVCVLLLHTSECVFTSE</sequence>
<protein>
    <submittedName>
        <fullName evidence="1">Uncharacterized protein</fullName>
    </submittedName>
</protein>
<evidence type="ECO:0000313" key="1">
    <source>
        <dbReference type="EMBL" id="MBX08585.1"/>
    </source>
</evidence>
<reference evidence="1" key="1">
    <citation type="submission" date="2018-02" db="EMBL/GenBank/DDBJ databases">
        <title>Rhizophora mucronata_Transcriptome.</title>
        <authorList>
            <person name="Meera S.P."/>
            <person name="Sreeshan A."/>
            <person name="Augustine A."/>
        </authorList>
    </citation>
    <scope>NUCLEOTIDE SEQUENCE</scope>
    <source>
        <tissue evidence="1">Leaf</tissue>
    </source>
</reference>
<name>A0A2P2KS81_RHIMU</name>
<dbReference type="AlphaFoldDB" id="A0A2P2KS81"/>
<dbReference type="EMBL" id="GGEC01028101">
    <property type="protein sequence ID" value="MBX08585.1"/>
    <property type="molecule type" value="Transcribed_RNA"/>
</dbReference>